<protein>
    <submittedName>
        <fullName evidence="2">Kinase-like protein</fullName>
    </submittedName>
</protein>
<dbReference type="EMBL" id="KE652324">
    <property type="protein sequence ID" value="EQL02292.1"/>
    <property type="molecule type" value="Genomic_DNA"/>
</dbReference>
<dbReference type="PANTHER" id="PTHR21310">
    <property type="entry name" value="AMINOGLYCOSIDE PHOSPHOTRANSFERASE-RELATED-RELATED"/>
    <property type="match status" value="1"/>
</dbReference>
<accession>T5AKK9</accession>
<dbReference type="PANTHER" id="PTHR21310:SF13">
    <property type="entry name" value="AMINOGLYCOSIDE PHOSPHOTRANSFERASE DOMAIN-CONTAINING PROTEIN"/>
    <property type="match status" value="1"/>
</dbReference>
<evidence type="ECO:0000313" key="3">
    <source>
        <dbReference type="Proteomes" id="UP000019374"/>
    </source>
</evidence>
<dbReference type="Gene3D" id="3.90.1200.10">
    <property type="match status" value="1"/>
</dbReference>
<dbReference type="InterPro" id="IPR011009">
    <property type="entry name" value="Kinase-like_dom_sf"/>
</dbReference>
<dbReference type="SUPFAM" id="SSF56112">
    <property type="entry name" value="Protein kinase-like (PK-like)"/>
    <property type="match status" value="1"/>
</dbReference>
<sequence length="412" mass="47378">MASPEQQPNGFEWVPSLFSLEPRWNIEIDPESIKRVLETTCLQVDFLAQGAFNKVYTVRTSNDQTLIMRVSMPVDPGWKTASDVATMEWIYDNTALPVPRVIDYQNHQDNALGFEWILMTKMPGKTLSSAWRSINLEAKLNIVYRLAQFASTLFEHQFRGIGNIFLDPSGNFHKFTNVGRLVSMEFIWGSRLQQSVPRGPFRSSRDWIATRLSLREHECKSTLANAQDKDDLDGAQRTLDIVQRLQSILDDIFPEKASNPEPSMLHHGDLSQHNIMVDENGTLTGVLDWECVSAVPLWKACLYPSFLTGRDRPILPDLSRYNLDDPDTLYWEHLMDHELTLFRGYFIASMRHLQPQWVKVFQQGCLQRDFDSAVNNSDCEFAARGINEWIDAIAVGGKDDYRFLRMTLMYSQ</sequence>
<proteinExistence type="predicted"/>
<dbReference type="InterPro" id="IPR002575">
    <property type="entry name" value="Aminoglycoside_PTrfase"/>
</dbReference>
<keyword evidence="2" id="KW-0418">Kinase</keyword>
<dbReference type="Pfam" id="PF01636">
    <property type="entry name" value="APH"/>
    <property type="match status" value="1"/>
</dbReference>
<name>T5AKK9_OPHSC</name>
<dbReference type="HOGENOM" id="CLU_030124_0_0_1"/>
<gene>
    <name evidence="2" type="ORF">OCS_01992</name>
</gene>
<organism evidence="2 3">
    <name type="scientific">Ophiocordyceps sinensis (strain Co18 / CGMCC 3.14243)</name>
    <name type="common">Yarsagumba caterpillar fungus</name>
    <name type="synonym">Hirsutella sinensis</name>
    <dbReference type="NCBI Taxonomy" id="911162"/>
    <lineage>
        <taxon>Eukaryota</taxon>
        <taxon>Fungi</taxon>
        <taxon>Dikarya</taxon>
        <taxon>Ascomycota</taxon>
        <taxon>Pezizomycotina</taxon>
        <taxon>Sordariomycetes</taxon>
        <taxon>Hypocreomycetidae</taxon>
        <taxon>Hypocreales</taxon>
        <taxon>Ophiocordycipitaceae</taxon>
        <taxon>Ophiocordyceps</taxon>
    </lineage>
</organism>
<dbReference type="GO" id="GO:0016301">
    <property type="term" value="F:kinase activity"/>
    <property type="evidence" value="ECO:0007669"/>
    <property type="project" value="UniProtKB-KW"/>
</dbReference>
<evidence type="ECO:0000259" key="1">
    <source>
        <dbReference type="Pfam" id="PF01636"/>
    </source>
</evidence>
<keyword evidence="2" id="KW-0808">Transferase</keyword>
<dbReference type="OrthoDB" id="2968323at2759"/>
<dbReference type="eggNOG" id="ENOG502RXBQ">
    <property type="taxonomic scope" value="Eukaryota"/>
</dbReference>
<dbReference type="InterPro" id="IPR051678">
    <property type="entry name" value="AGP_Transferase"/>
</dbReference>
<reference evidence="2 3" key="1">
    <citation type="journal article" date="2013" name="Chin. Sci. Bull.">
        <title>Genome survey uncovers the secrets of sex and lifestyle in caterpillar fungus.</title>
        <authorList>
            <person name="Hu X."/>
            <person name="Zhang Y."/>
            <person name="Xiao G."/>
            <person name="Zheng P."/>
            <person name="Xia Y."/>
            <person name="Zhang X."/>
            <person name="St Leger R.J."/>
            <person name="Liu X."/>
            <person name="Wang C."/>
        </authorList>
    </citation>
    <scope>NUCLEOTIDE SEQUENCE [LARGE SCALE GENOMIC DNA]</scope>
    <source>
        <strain evidence="3">Co18 / CGMCC 3.14243</strain>
        <tissue evidence="2">Fruit-body</tissue>
    </source>
</reference>
<feature type="domain" description="Aminoglycoside phosphotransferase" evidence="1">
    <location>
        <begin position="46"/>
        <end position="293"/>
    </location>
</feature>
<dbReference type="AlphaFoldDB" id="T5AKK9"/>
<dbReference type="Proteomes" id="UP000019374">
    <property type="component" value="Unassembled WGS sequence"/>
</dbReference>
<evidence type="ECO:0000313" key="2">
    <source>
        <dbReference type="EMBL" id="EQL02292.1"/>
    </source>
</evidence>